<evidence type="ECO:0000256" key="4">
    <source>
        <dbReference type="ARBA" id="ARBA00022964"/>
    </source>
</evidence>
<dbReference type="InterPro" id="IPR003819">
    <property type="entry name" value="TauD/TfdA-like"/>
</dbReference>
<comment type="similarity">
    <text evidence="2">Belongs to the TfdA dioxygenase family.</text>
</comment>
<evidence type="ECO:0000313" key="8">
    <source>
        <dbReference type="EMBL" id="QKS50590.1"/>
    </source>
</evidence>
<evidence type="ECO:0000256" key="3">
    <source>
        <dbReference type="ARBA" id="ARBA00022723"/>
    </source>
</evidence>
<keyword evidence="3" id="KW-0479">Metal-binding</keyword>
<dbReference type="InterPro" id="IPR042098">
    <property type="entry name" value="TauD-like_sf"/>
</dbReference>
<accession>A0A6N1AGF8</accession>
<name>A0A6N1AGF8_9PROT</name>
<dbReference type="Proteomes" id="UP000509702">
    <property type="component" value="Plasmid unnamed4"/>
</dbReference>
<dbReference type="Pfam" id="PF02668">
    <property type="entry name" value="TauD"/>
    <property type="match status" value="1"/>
</dbReference>
<dbReference type="PANTHER" id="PTHR30468:SF5">
    <property type="entry name" value="ALPHA-KETOGLUTARATE-DEPENDENT SULFATE ESTER DIOXYGENASE"/>
    <property type="match status" value="1"/>
</dbReference>
<dbReference type="EMBL" id="CP054618">
    <property type="protein sequence ID" value="QKS50590.1"/>
    <property type="molecule type" value="Genomic_DNA"/>
</dbReference>
<dbReference type="AlphaFoldDB" id="A0A6N1AGF8"/>
<dbReference type="PANTHER" id="PTHR30468">
    <property type="entry name" value="ALPHA-KETOGLUTARATE-DEPENDENT SULFONATE DIOXYGENASE"/>
    <property type="match status" value="1"/>
</dbReference>
<comment type="cofactor">
    <cofactor evidence="1">
        <name>Fe(2+)</name>
        <dbReference type="ChEBI" id="CHEBI:29033"/>
    </cofactor>
</comment>
<keyword evidence="5" id="KW-0560">Oxidoreductase</keyword>
<dbReference type="FunFam" id="3.60.130.10:FF:000002">
    <property type="entry name" value="Alpha-ketoglutarate-dependent taurine dioxygenase"/>
    <property type="match status" value="1"/>
</dbReference>
<dbReference type="KEGG" id="aoz:HUE56_08660"/>
<evidence type="ECO:0000256" key="6">
    <source>
        <dbReference type="ARBA" id="ARBA00023004"/>
    </source>
</evidence>
<evidence type="ECO:0000256" key="2">
    <source>
        <dbReference type="ARBA" id="ARBA00005896"/>
    </source>
</evidence>
<dbReference type="GO" id="GO:0016706">
    <property type="term" value="F:2-oxoglutarate-dependent dioxygenase activity"/>
    <property type="evidence" value="ECO:0007669"/>
    <property type="project" value="TreeGrafter"/>
</dbReference>
<dbReference type="SUPFAM" id="SSF51197">
    <property type="entry name" value="Clavaminate synthase-like"/>
    <property type="match status" value="1"/>
</dbReference>
<keyword evidence="4 8" id="KW-0223">Dioxygenase</keyword>
<evidence type="ECO:0000256" key="5">
    <source>
        <dbReference type="ARBA" id="ARBA00023002"/>
    </source>
</evidence>
<dbReference type="OrthoDB" id="7346227at2"/>
<evidence type="ECO:0000256" key="1">
    <source>
        <dbReference type="ARBA" id="ARBA00001954"/>
    </source>
</evidence>
<dbReference type="GO" id="GO:0046872">
    <property type="term" value="F:metal ion binding"/>
    <property type="evidence" value="ECO:0007669"/>
    <property type="project" value="UniProtKB-KW"/>
</dbReference>
<proteinExistence type="inferred from homology"/>
<keyword evidence="8" id="KW-0614">Plasmid</keyword>
<evidence type="ECO:0000259" key="7">
    <source>
        <dbReference type="Pfam" id="PF02668"/>
    </source>
</evidence>
<keyword evidence="6" id="KW-0408">Iron</keyword>
<feature type="domain" description="TauD/TfdA-like" evidence="7">
    <location>
        <begin position="22"/>
        <end position="287"/>
    </location>
</feature>
<dbReference type="Gene3D" id="3.60.130.10">
    <property type="entry name" value="Clavaminate synthase-like"/>
    <property type="match status" value="1"/>
</dbReference>
<keyword evidence="9" id="KW-1185">Reference proteome</keyword>
<protein>
    <submittedName>
        <fullName evidence="8">TauD/TfdA family dioxygenase</fullName>
    </submittedName>
</protein>
<dbReference type="RefSeq" id="WP_149199830.1">
    <property type="nucleotide sequence ID" value="NZ_BSOV01000013.1"/>
</dbReference>
<reference evidence="8 9" key="1">
    <citation type="submission" date="2020-06" db="EMBL/GenBank/DDBJ databases">
        <title>Complete genome of Azosprillum oryzae KACC14407.</title>
        <authorList>
            <person name="Kim M."/>
            <person name="Park Y.-J."/>
            <person name="Shin J.-H."/>
        </authorList>
    </citation>
    <scope>NUCLEOTIDE SEQUENCE [LARGE SCALE GENOMIC DNA]</scope>
    <source>
        <strain evidence="8 9">KACC 14407</strain>
        <plasmid evidence="8 9">unnamed4</plasmid>
    </source>
</reference>
<organism evidence="8 9">
    <name type="scientific">Azospirillum oryzae</name>
    <dbReference type="NCBI Taxonomy" id="286727"/>
    <lineage>
        <taxon>Bacteria</taxon>
        <taxon>Pseudomonadati</taxon>
        <taxon>Pseudomonadota</taxon>
        <taxon>Alphaproteobacteria</taxon>
        <taxon>Rhodospirillales</taxon>
        <taxon>Azospirillaceae</taxon>
        <taxon>Azospirillum</taxon>
    </lineage>
</organism>
<gene>
    <name evidence="8" type="ORF">HUE56_08660</name>
</gene>
<geneLocation type="plasmid" evidence="8 9">
    <name>unnamed4</name>
</geneLocation>
<dbReference type="GO" id="GO:0005737">
    <property type="term" value="C:cytoplasm"/>
    <property type="evidence" value="ECO:0007669"/>
    <property type="project" value="TreeGrafter"/>
</dbReference>
<dbReference type="InterPro" id="IPR051323">
    <property type="entry name" value="AtsK-like"/>
</dbReference>
<sequence length="313" mass="34697">MTTLTDGIDTRSDSTLAGFGLDIRPIGGRIGAEVQGFRLSGDLQPATIRAIRQALTAHKVLFFRGQTHLDEVEQEAFGRLFGDLVSHPTVPSLAGTEHVLDVDGSRGERASSWHADVTFVPDYPSISILRSVVAPERGGDTMWADNVSAYDELPEPLRELAEKLWVVHSNVYDYVGDRQNRSEQALHRYQTVFTSTRYETEHPLVHVHAESGVKALILGHFSQKIVGLTSTDSRLLLDLFQSHATRPENVVRWRWSPGDVAIWDNRTTQHRAVDDYGDQPRVVRRVTVAGVAPVAVDGRRSFSRSIVRASAAA</sequence>
<evidence type="ECO:0000313" key="9">
    <source>
        <dbReference type="Proteomes" id="UP000509702"/>
    </source>
</evidence>